<proteinExistence type="predicted"/>
<evidence type="ECO:0000313" key="2">
    <source>
        <dbReference type="EMBL" id="RLM94108.1"/>
    </source>
</evidence>
<name>A0A3L6R5A9_PANMI</name>
<gene>
    <name evidence="2" type="ORF">C2845_PM08G03040</name>
</gene>
<dbReference type="AlphaFoldDB" id="A0A3L6R5A9"/>
<evidence type="ECO:0000313" key="3">
    <source>
        <dbReference type="Proteomes" id="UP000275267"/>
    </source>
</evidence>
<reference evidence="3" key="1">
    <citation type="journal article" date="2019" name="Nat. Commun.">
        <title>The genome of broomcorn millet.</title>
        <authorList>
            <person name="Zou C."/>
            <person name="Miki D."/>
            <person name="Li D."/>
            <person name="Tang Q."/>
            <person name="Xiao L."/>
            <person name="Rajput S."/>
            <person name="Deng P."/>
            <person name="Jia W."/>
            <person name="Huang R."/>
            <person name="Zhang M."/>
            <person name="Sun Y."/>
            <person name="Hu J."/>
            <person name="Fu X."/>
            <person name="Schnable P.S."/>
            <person name="Li F."/>
            <person name="Zhang H."/>
            <person name="Feng B."/>
            <person name="Zhu X."/>
            <person name="Liu R."/>
            <person name="Schnable J.C."/>
            <person name="Zhu J.-K."/>
            <person name="Zhang H."/>
        </authorList>
    </citation>
    <scope>NUCLEOTIDE SEQUENCE [LARGE SCALE GENOMIC DNA]</scope>
</reference>
<dbReference type="Proteomes" id="UP000275267">
    <property type="component" value="Unassembled WGS sequence"/>
</dbReference>
<dbReference type="OrthoDB" id="692043at2759"/>
<comment type="caution">
    <text evidence="2">The sequence shown here is derived from an EMBL/GenBank/DDBJ whole genome shotgun (WGS) entry which is preliminary data.</text>
</comment>
<sequence length="190" mass="19693">MDIPNIFRPALNCITSSIASTMSYGFTWVLSFTGSFNDRTSLLHDGELVGPELADEPAPPAQAQEEVAPATVMTVHMCDIEAATPPPPSAGEEPEPAAQDTELKRVAKSVQTVCLFAASASLVLFVNLPSRDHVTSKGMLAGAAAGEHGAGDALPGEAAVAAVQKWGMIVAVASVLVAFTLRMCMMPAVA</sequence>
<accession>A0A3L6R5A9</accession>
<keyword evidence="3" id="KW-1185">Reference proteome</keyword>
<evidence type="ECO:0000256" key="1">
    <source>
        <dbReference type="SAM" id="MobiDB-lite"/>
    </source>
</evidence>
<protein>
    <submittedName>
        <fullName evidence="2">Uncharacterized protein</fullName>
    </submittedName>
</protein>
<organism evidence="2 3">
    <name type="scientific">Panicum miliaceum</name>
    <name type="common">Proso millet</name>
    <name type="synonym">Broomcorn millet</name>
    <dbReference type="NCBI Taxonomy" id="4540"/>
    <lineage>
        <taxon>Eukaryota</taxon>
        <taxon>Viridiplantae</taxon>
        <taxon>Streptophyta</taxon>
        <taxon>Embryophyta</taxon>
        <taxon>Tracheophyta</taxon>
        <taxon>Spermatophyta</taxon>
        <taxon>Magnoliopsida</taxon>
        <taxon>Liliopsida</taxon>
        <taxon>Poales</taxon>
        <taxon>Poaceae</taxon>
        <taxon>PACMAD clade</taxon>
        <taxon>Panicoideae</taxon>
        <taxon>Panicodae</taxon>
        <taxon>Paniceae</taxon>
        <taxon>Panicinae</taxon>
        <taxon>Panicum</taxon>
        <taxon>Panicum sect. Panicum</taxon>
    </lineage>
</organism>
<feature type="region of interest" description="Disordered" evidence="1">
    <location>
        <begin position="81"/>
        <end position="102"/>
    </location>
</feature>
<dbReference type="EMBL" id="PQIB02000010">
    <property type="protein sequence ID" value="RLM94108.1"/>
    <property type="molecule type" value="Genomic_DNA"/>
</dbReference>